<keyword evidence="3" id="KW-1185">Reference proteome</keyword>
<evidence type="ECO:0000313" key="3">
    <source>
        <dbReference type="Proteomes" id="UP000005104"/>
    </source>
</evidence>
<evidence type="ECO:0000313" key="2">
    <source>
        <dbReference type="EMBL" id="EHQ88080.1"/>
    </source>
</evidence>
<dbReference type="SUPFAM" id="SSF53067">
    <property type="entry name" value="Actin-like ATPase domain"/>
    <property type="match status" value="1"/>
</dbReference>
<accession>H5XSI0</accession>
<dbReference type="Gene3D" id="3.30.420.40">
    <property type="match status" value="2"/>
</dbReference>
<dbReference type="eggNOG" id="COG4972">
    <property type="taxonomic scope" value="Bacteria"/>
</dbReference>
<keyword evidence="1" id="KW-0812">Transmembrane</keyword>
<proteinExistence type="predicted"/>
<dbReference type="HOGENOM" id="CLU_583588_0_0_9"/>
<sequence length="499" mass="56290">MQKNSVVFELTNGEIRVFDFSVSSFWKPGHSSAKVKYDRIPIPTGIIEQGTVRDKNSLIDILLTYRSRNSGKYQKVYLAISLQQGFIQAYTLPWLPKRDRTSALSLLVDEEISIARSDLLYDYLVISEEKHKNLKVLLGAARRSLLEHYVFIFGQAGFTITEVDFGFSILGQALGFEAKEDALYLQGESGSLQLVLFRGIVPENIRTLSPWPAKNELGQLTLNLGSAEDEREISLSAQVEVWENEINRILLYYRTQYQDLNLKSLVWTGNYAAEKLARRLADSVQSLTVKQAGLRDIPDPWQKVIEDSPGCGEVAVGYALRILTRRPGLNLWRQPTSEQKVQRTYLRLAFLVVFLLIIQILIGVSLSHMAMPLQQEVNQLSSQGLKVDEQNNSQEALATAWNKVSVHSEEIGERLAEVYGLAETGLNIEQVVFKQDILSVRGSAIGSKSVQTTIRDLRFLGWEELALTSYKVTEPDNVEFALSAKYGRSRREETLLSLP</sequence>
<name>H5XSI0_9FIRM</name>
<organism evidence="2 3">
    <name type="scientific">Desulfosporosinus youngiae DSM 17734</name>
    <dbReference type="NCBI Taxonomy" id="768710"/>
    <lineage>
        <taxon>Bacteria</taxon>
        <taxon>Bacillati</taxon>
        <taxon>Bacillota</taxon>
        <taxon>Clostridia</taxon>
        <taxon>Eubacteriales</taxon>
        <taxon>Desulfitobacteriaceae</taxon>
        <taxon>Desulfosporosinus</taxon>
    </lineage>
</organism>
<keyword evidence="1" id="KW-1133">Transmembrane helix</keyword>
<gene>
    <name evidence="2" type="ORF">DesyoDRAFT_0908</name>
</gene>
<keyword evidence="1" id="KW-0472">Membrane</keyword>
<reference evidence="2 3" key="1">
    <citation type="submission" date="2011-11" db="EMBL/GenBank/DDBJ databases">
        <title>The Noncontiguous Finished genome of Desulfosporosinus youngiae DSM 17734.</title>
        <authorList>
            <consortium name="US DOE Joint Genome Institute (JGI-PGF)"/>
            <person name="Lucas S."/>
            <person name="Han J."/>
            <person name="Lapidus A."/>
            <person name="Cheng J.-F."/>
            <person name="Goodwin L."/>
            <person name="Pitluck S."/>
            <person name="Peters L."/>
            <person name="Ovchinnikova G."/>
            <person name="Lu M."/>
            <person name="Land M.L."/>
            <person name="Hauser L."/>
            <person name="Pester M."/>
            <person name="Spring S."/>
            <person name="Ollivier B."/>
            <person name="Rattei T."/>
            <person name="Klenk H.-P."/>
            <person name="Wagner M."/>
            <person name="Loy A."/>
            <person name="Woyke T.J."/>
        </authorList>
    </citation>
    <scope>NUCLEOTIDE SEQUENCE [LARGE SCALE GENOMIC DNA]</scope>
    <source>
        <strain evidence="2 3">DSM 17734</strain>
    </source>
</reference>
<dbReference type="EMBL" id="CM001441">
    <property type="protein sequence ID" value="EHQ88080.1"/>
    <property type="molecule type" value="Genomic_DNA"/>
</dbReference>
<dbReference type="AlphaFoldDB" id="H5XSI0"/>
<dbReference type="OrthoDB" id="1790346at2"/>
<protein>
    <submittedName>
        <fullName evidence="2">Competence protein A</fullName>
    </submittedName>
</protein>
<feature type="transmembrane region" description="Helical" evidence="1">
    <location>
        <begin position="345"/>
        <end position="366"/>
    </location>
</feature>
<dbReference type="STRING" id="768710.DesyoDRAFT_0908"/>
<evidence type="ECO:0000256" key="1">
    <source>
        <dbReference type="SAM" id="Phobius"/>
    </source>
</evidence>
<dbReference type="RefSeq" id="WP_007779940.1">
    <property type="nucleotide sequence ID" value="NZ_CM001441.1"/>
</dbReference>
<dbReference type="Gene3D" id="3.30.1490.300">
    <property type="match status" value="1"/>
</dbReference>
<dbReference type="Proteomes" id="UP000005104">
    <property type="component" value="Chromosome"/>
</dbReference>
<dbReference type="InterPro" id="IPR043129">
    <property type="entry name" value="ATPase_NBD"/>
</dbReference>